<name>A0A3E1YDQ4_9BACT</name>
<reference evidence="1 2" key="1">
    <citation type="submission" date="2018-07" db="EMBL/GenBank/DDBJ databases">
        <title>Chitinophaga K2CV101002-2 sp. nov., isolated from a monsoon evergreen broad-leaved forest soil.</title>
        <authorList>
            <person name="Lv Y."/>
        </authorList>
    </citation>
    <scope>NUCLEOTIDE SEQUENCE [LARGE SCALE GENOMIC DNA]</scope>
    <source>
        <strain evidence="1 2">GDMCC 1.1288</strain>
    </source>
</reference>
<keyword evidence="2" id="KW-1185">Reference proteome</keyword>
<sequence>MKKSTSKKLNETNTTTFMNIRKYYYGLVLILALISTTVNAQNKVSFQQAVGIGYFTAHQYNGFNFGEYEARLNYAFSSTSSISLNCRLGIGYGRNEYNSNAKDSFDIYEIRFLPVGLSASFKGLFSYNFGNAATRRAYKKLGGAIGFGYSAYGGSRSIDDWSQEVDPEGICIDGKFNFPIGNTSWTFNANYTFKTYSYSEKSSDINGIFSCSILYNINTPIHPKMKKRHRL</sequence>
<gene>
    <name evidence="1" type="ORF">DVR12_05390</name>
</gene>
<organism evidence="1 2">
    <name type="scientific">Chitinophaga silvatica</name>
    <dbReference type="NCBI Taxonomy" id="2282649"/>
    <lineage>
        <taxon>Bacteria</taxon>
        <taxon>Pseudomonadati</taxon>
        <taxon>Bacteroidota</taxon>
        <taxon>Chitinophagia</taxon>
        <taxon>Chitinophagales</taxon>
        <taxon>Chitinophagaceae</taxon>
        <taxon>Chitinophaga</taxon>
    </lineage>
</organism>
<evidence type="ECO:0008006" key="3">
    <source>
        <dbReference type="Google" id="ProtNLM"/>
    </source>
</evidence>
<dbReference type="AlphaFoldDB" id="A0A3E1YDQ4"/>
<accession>A0A3E1YDQ4</accession>
<dbReference type="Proteomes" id="UP000260644">
    <property type="component" value="Unassembled WGS sequence"/>
</dbReference>
<proteinExistence type="predicted"/>
<evidence type="ECO:0000313" key="1">
    <source>
        <dbReference type="EMBL" id="RFS24638.1"/>
    </source>
</evidence>
<evidence type="ECO:0000313" key="2">
    <source>
        <dbReference type="Proteomes" id="UP000260644"/>
    </source>
</evidence>
<comment type="caution">
    <text evidence="1">The sequence shown here is derived from an EMBL/GenBank/DDBJ whole genome shotgun (WGS) entry which is preliminary data.</text>
</comment>
<dbReference type="EMBL" id="QPMM01000002">
    <property type="protein sequence ID" value="RFS24638.1"/>
    <property type="molecule type" value="Genomic_DNA"/>
</dbReference>
<protein>
    <recommendedName>
        <fullName evidence="3">Outer membrane protein beta-barrel domain-containing protein</fullName>
    </recommendedName>
</protein>